<dbReference type="GO" id="GO:0016757">
    <property type="term" value="F:glycosyltransferase activity"/>
    <property type="evidence" value="ECO:0007669"/>
    <property type="project" value="UniProtKB-KW"/>
</dbReference>
<dbReference type="PANTHER" id="PTHR30582">
    <property type="entry name" value="L,D-TRANSPEPTIDASE"/>
    <property type="match status" value="1"/>
</dbReference>
<keyword evidence="4" id="KW-0808">Transferase</keyword>
<keyword evidence="7 9" id="KW-0573">Peptidoglycan synthesis</keyword>
<dbReference type="SUPFAM" id="SSF141523">
    <property type="entry name" value="L,D-transpeptidase catalytic domain-like"/>
    <property type="match status" value="1"/>
</dbReference>
<evidence type="ECO:0000256" key="1">
    <source>
        <dbReference type="ARBA" id="ARBA00004752"/>
    </source>
</evidence>
<dbReference type="GO" id="GO:0008360">
    <property type="term" value="P:regulation of cell shape"/>
    <property type="evidence" value="ECO:0007669"/>
    <property type="project" value="UniProtKB-UniRule"/>
</dbReference>
<keyword evidence="6 9" id="KW-0133">Cell shape</keyword>
<dbReference type="PATRIC" id="fig|1173022.3.peg.1906"/>
<evidence type="ECO:0000256" key="10">
    <source>
        <dbReference type="SAM" id="SignalP"/>
    </source>
</evidence>
<evidence type="ECO:0000256" key="6">
    <source>
        <dbReference type="ARBA" id="ARBA00022960"/>
    </source>
</evidence>
<dbReference type="KEGG" id="cep:Cri9333_1762"/>
<dbReference type="Gene3D" id="2.40.440.10">
    <property type="entry name" value="L,D-transpeptidase catalytic domain-like"/>
    <property type="match status" value="1"/>
</dbReference>
<evidence type="ECO:0000256" key="8">
    <source>
        <dbReference type="ARBA" id="ARBA00023316"/>
    </source>
</evidence>
<dbReference type="GO" id="GO:0071555">
    <property type="term" value="P:cell wall organization"/>
    <property type="evidence" value="ECO:0007669"/>
    <property type="project" value="UniProtKB-UniRule"/>
</dbReference>
<comment type="pathway">
    <text evidence="1 9">Cell wall biogenesis; peptidoglycan biosynthesis.</text>
</comment>
<evidence type="ECO:0000256" key="9">
    <source>
        <dbReference type="PROSITE-ProRule" id="PRU01373"/>
    </source>
</evidence>
<dbReference type="AlphaFoldDB" id="K9VYS5"/>
<keyword evidence="8 9" id="KW-0961">Cell wall biogenesis/degradation</keyword>
<dbReference type="InterPro" id="IPR050979">
    <property type="entry name" value="LD-transpeptidase"/>
</dbReference>
<dbReference type="InterPro" id="IPR005490">
    <property type="entry name" value="LD_TPept_cat_dom"/>
</dbReference>
<accession>K9VYS5</accession>
<dbReference type="InterPro" id="IPR038063">
    <property type="entry name" value="Transpep_catalytic_dom"/>
</dbReference>
<keyword evidence="13" id="KW-1185">Reference proteome</keyword>
<keyword evidence="3" id="KW-0328">Glycosyltransferase</keyword>
<dbReference type="Pfam" id="PF03734">
    <property type="entry name" value="YkuD"/>
    <property type="match status" value="1"/>
</dbReference>
<dbReference type="eggNOG" id="COG1376">
    <property type="taxonomic scope" value="Bacteria"/>
</dbReference>
<dbReference type="GO" id="GO:0071972">
    <property type="term" value="F:peptidoglycan L,D-transpeptidase activity"/>
    <property type="evidence" value="ECO:0007669"/>
    <property type="project" value="TreeGrafter"/>
</dbReference>
<dbReference type="STRING" id="1173022.Cri9333_1762"/>
<feature type="signal peptide" evidence="10">
    <location>
        <begin position="1"/>
        <end position="31"/>
    </location>
</feature>
<evidence type="ECO:0000256" key="5">
    <source>
        <dbReference type="ARBA" id="ARBA00022801"/>
    </source>
</evidence>
<keyword evidence="10" id="KW-0732">Signal</keyword>
<organism evidence="12 13">
    <name type="scientific">Crinalium epipsammum PCC 9333</name>
    <dbReference type="NCBI Taxonomy" id="1173022"/>
    <lineage>
        <taxon>Bacteria</taxon>
        <taxon>Bacillati</taxon>
        <taxon>Cyanobacteriota</taxon>
        <taxon>Cyanophyceae</taxon>
        <taxon>Gomontiellales</taxon>
        <taxon>Gomontiellaceae</taxon>
        <taxon>Crinalium</taxon>
    </lineage>
</organism>
<protein>
    <submittedName>
        <fullName evidence="12">ErfK/YbiS/YcfS/YnhG family protein</fullName>
    </submittedName>
</protein>
<sequence length="182" mass="20130">MKKLHFAKSSLKLILSMLIMGFIAKPEPLLAAIPTVKPNVSRSTNKASKTAKNVKRLEIKISTRKVTLYQGKKAIKSYRVAVGKRGWETPIGKFKVMNMVRNPTWISPFTGAVIPGGTSKNPLGKYWIGFWTNGKNWIGFHGTPSTSSVGKAVSHGCIRMYNKDVQELFKQVKVGTPVTVVK</sequence>
<dbReference type="CDD" id="cd16913">
    <property type="entry name" value="YkuD_like"/>
    <property type="match status" value="1"/>
</dbReference>
<dbReference type="GO" id="GO:0018104">
    <property type="term" value="P:peptidoglycan-protein cross-linking"/>
    <property type="evidence" value="ECO:0007669"/>
    <property type="project" value="TreeGrafter"/>
</dbReference>
<feature type="domain" description="L,D-TPase catalytic" evidence="11">
    <location>
        <begin position="55"/>
        <end position="181"/>
    </location>
</feature>
<dbReference type="OrthoDB" id="9787225at2"/>
<evidence type="ECO:0000313" key="12">
    <source>
        <dbReference type="EMBL" id="AFZ12647.1"/>
    </source>
</evidence>
<name>K9VYS5_9CYAN</name>
<dbReference type="Proteomes" id="UP000010472">
    <property type="component" value="Chromosome"/>
</dbReference>
<evidence type="ECO:0000313" key="13">
    <source>
        <dbReference type="Proteomes" id="UP000010472"/>
    </source>
</evidence>
<feature type="active site" description="Proton donor/acceptor" evidence="9">
    <location>
        <position position="141"/>
    </location>
</feature>
<dbReference type="RefSeq" id="WP_015202765.1">
    <property type="nucleotide sequence ID" value="NC_019753.1"/>
</dbReference>
<dbReference type="PROSITE" id="PS52029">
    <property type="entry name" value="LD_TPASE"/>
    <property type="match status" value="1"/>
</dbReference>
<evidence type="ECO:0000256" key="4">
    <source>
        <dbReference type="ARBA" id="ARBA00022679"/>
    </source>
</evidence>
<gene>
    <name evidence="12" type="ORF">Cri9333_1762</name>
</gene>
<dbReference type="UniPathway" id="UPA00219"/>
<keyword evidence="5" id="KW-0378">Hydrolase</keyword>
<dbReference type="EMBL" id="CP003620">
    <property type="protein sequence ID" value="AFZ12647.1"/>
    <property type="molecule type" value="Genomic_DNA"/>
</dbReference>
<dbReference type="PANTHER" id="PTHR30582:SF24">
    <property type="entry name" value="L,D-TRANSPEPTIDASE ERFK_SRFK-RELATED"/>
    <property type="match status" value="1"/>
</dbReference>
<dbReference type="HOGENOM" id="CLU_042399_4_2_3"/>
<feature type="active site" description="Nucleophile" evidence="9">
    <location>
        <position position="157"/>
    </location>
</feature>
<reference evidence="12 13" key="1">
    <citation type="submission" date="2012-06" db="EMBL/GenBank/DDBJ databases">
        <title>Finished chromosome of genome of Crinalium epipsammum PCC 9333.</title>
        <authorList>
            <consortium name="US DOE Joint Genome Institute"/>
            <person name="Gugger M."/>
            <person name="Coursin T."/>
            <person name="Rippka R."/>
            <person name="Tandeau De Marsac N."/>
            <person name="Huntemann M."/>
            <person name="Wei C.-L."/>
            <person name="Han J."/>
            <person name="Detter J.C."/>
            <person name="Han C."/>
            <person name="Tapia R."/>
            <person name="Davenport K."/>
            <person name="Daligault H."/>
            <person name="Erkkila T."/>
            <person name="Gu W."/>
            <person name="Munk A.C.C."/>
            <person name="Teshima H."/>
            <person name="Xu Y."/>
            <person name="Chain P."/>
            <person name="Chen A."/>
            <person name="Krypides N."/>
            <person name="Mavromatis K."/>
            <person name="Markowitz V."/>
            <person name="Szeto E."/>
            <person name="Ivanova N."/>
            <person name="Mikhailova N."/>
            <person name="Ovchinnikova G."/>
            <person name="Pagani I."/>
            <person name="Pati A."/>
            <person name="Goodwin L."/>
            <person name="Peters L."/>
            <person name="Pitluck S."/>
            <person name="Woyke T."/>
            <person name="Kerfeld C."/>
        </authorList>
    </citation>
    <scope>NUCLEOTIDE SEQUENCE [LARGE SCALE GENOMIC DNA]</scope>
    <source>
        <strain evidence="12 13">PCC 9333</strain>
    </source>
</reference>
<evidence type="ECO:0000259" key="11">
    <source>
        <dbReference type="PROSITE" id="PS52029"/>
    </source>
</evidence>
<evidence type="ECO:0000256" key="3">
    <source>
        <dbReference type="ARBA" id="ARBA00022676"/>
    </source>
</evidence>
<evidence type="ECO:0000256" key="2">
    <source>
        <dbReference type="ARBA" id="ARBA00005992"/>
    </source>
</evidence>
<feature type="chain" id="PRO_5003937057" evidence="10">
    <location>
        <begin position="32"/>
        <end position="182"/>
    </location>
</feature>
<comment type="similarity">
    <text evidence="2">Belongs to the YkuD family.</text>
</comment>
<dbReference type="GO" id="GO:0005576">
    <property type="term" value="C:extracellular region"/>
    <property type="evidence" value="ECO:0007669"/>
    <property type="project" value="TreeGrafter"/>
</dbReference>
<proteinExistence type="inferred from homology"/>
<evidence type="ECO:0000256" key="7">
    <source>
        <dbReference type="ARBA" id="ARBA00022984"/>
    </source>
</evidence>